<dbReference type="AlphaFoldDB" id="A0AAV5SUL4"/>
<comment type="caution">
    <text evidence="6">The sequence shown here is derived from an EMBL/GenBank/DDBJ whole genome shotgun (WGS) entry which is preliminary data.</text>
</comment>
<feature type="non-terminal residue" evidence="6">
    <location>
        <position position="277"/>
    </location>
</feature>
<evidence type="ECO:0000313" key="7">
    <source>
        <dbReference type="Proteomes" id="UP001432027"/>
    </source>
</evidence>
<evidence type="ECO:0000313" key="6">
    <source>
        <dbReference type="EMBL" id="GMS83745.1"/>
    </source>
</evidence>
<dbReference type="GO" id="GO:0016887">
    <property type="term" value="F:ATP hydrolysis activity"/>
    <property type="evidence" value="ECO:0007669"/>
    <property type="project" value="InterPro"/>
</dbReference>
<dbReference type="SUPFAM" id="SSF52540">
    <property type="entry name" value="P-loop containing nucleoside triphosphate hydrolases"/>
    <property type="match status" value="2"/>
</dbReference>
<dbReference type="InterPro" id="IPR039421">
    <property type="entry name" value="Type_1_exporter"/>
</dbReference>
<gene>
    <name evidence="6" type="ORF">PENTCL1PPCAC_5920</name>
</gene>
<evidence type="ECO:0000256" key="2">
    <source>
        <dbReference type="ARBA" id="ARBA00022692"/>
    </source>
</evidence>
<reference evidence="6" key="1">
    <citation type="submission" date="2023-10" db="EMBL/GenBank/DDBJ databases">
        <title>Genome assembly of Pristionchus species.</title>
        <authorList>
            <person name="Yoshida K."/>
            <person name="Sommer R.J."/>
        </authorList>
    </citation>
    <scope>NUCLEOTIDE SEQUENCE</scope>
    <source>
        <strain evidence="6">RS0144</strain>
    </source>
</reference>
<keyword evidence="4" id="KW-0472">Membrane</keyword>
<dbReference type="GO" id="GO:0016020">
    <property type="term" value="C:membrane"/>
    <property type="evidence" value="ECO:0007669"/>
    <property type="project" value="UniProtKB-SubCell"/>
</dbReference>
<evidence type="ECO:0000256" key="4">
    <source>
        <dbReference type="ARBA" id="ARBA00023136"/>
    </source>
</evidence>
<dbReference type="PANTHER" id="PTHR24221">
    <property type="entry name" value="ATP-BINDING CASSETTE SUB-FAMILY B"/>
    <property type="match status" value="1"/>
</dbReference>
<dbReference type="InterPro" id="IPR003439">
    <property type="entry name" value="ABC_transporter-like_ATP-bd"/>
</dbReference>
<dbReference type="Gene3D" id="3.40.50.300">
    <property type="entry name" value="P-loop containing nucleotide triphosphate hydrolases"/>
    <property type="match status" value="3"/>
</dbReference>
<dbReference type="PANTHER" id="PTHR24221:SF617">
    <property type="entry name" value="P-GLYCOPROTEIN RELATED"/>
    <property type="match status" value="1"/>
</dbReference>
<dbReference type="EMBL" id="BTSX01000002">
    <property type="protein sequence ID" value="GMS83745.1"/>
    <property type="molecule type" value="Genomic_DNA"/>
</dbReference>
<feature type="non-terminal residue" evidence="6">
    <location>
        <position position="1"/>
    </location>
</feature>
<keyword evidence="3" id="KW-1133">Transmembrane helix</keyword>
<name>A0AAV5SUL4_9BILA</name>
<dbReference type="InterPro" id="IPR036640">
    <property type="entry name" value="ABC1_TM_sf"/>
</dbReference>
<sequence>GIARAIVSNPRLLLLDEATSALDTKSERIVQEALDSASVGRSTIVIAHRLSTIRNVGQVIVMESGRVVERGEYDELRMKHDGIFARMVMDQGMERKTKEHHSDEKMVSASSAAKFVFSLIDPQLEKEGATPRRAQVSKGSVRGDSLAFSYPSQPNRRVVNDVSFFVEQGRSLAFVGPSGGGKSTIVNLLERFYDPASGQLVPNVESHCSMIISVVRVALESSAQGRTSVMIAHRLDTIQHCDEICFVEGGKIVERGSHSDLISRRGKYYEMTEQQRL</sequence>
<organism evidence="6 7">
    <name type="scientific">Pristionchus entomophagus</name>
    <dbReference type="NCBI Taxonomy" id="358040"/>
    <lineage>
        <taxon>Eukaryota</taxon>
        <taxon>Metazoa</taxon>
        <taxon>Ecdysozoa</taxon>
        <taxon>Nematoda</taxon>
        <taxon>Chromadorea</taxon>
        <taxon>Rhabditida</taxon>
        <taxon>Rhabditina</taxon>
        <taxon>Diplogasteromorpha</taxon>
        <taxon>Diplogasteroidea</taxon>
        <taxon>Neodiplogasteridae</taxon>
        <taxon>Pristionchus</taxon>
    </lineage>
</organism>
<keyword evidence="2" id="KW-0812">Transmembrane</keyword>
<dbReference type="Pfam" id="PF00005">
    <property type="entry name" value="ABC_tran"/>
    <property type="match status" value="1"/>
</dbReference>
<protein>
    <recommendedName>
        <fullName evidence="5">ABC transporter domain-containing protein</fullName>
    </recommendedName>
</protein>
<evidence type="ECO:0000259" key="5">
    <source>
        <dbReference type="Pfam" id="PF00005"/>
    </source>
</evidence>
<dbReference type="Gene3D" id="1.20.1560.10">
    <property type="entry name" value="ABC transporter type 1, transmembrane domain"/>
    <property type="match status" value="1"/>
</dbReference>
<feature type="domain" description="ABC transporter" evidence="5">
    <location>
        <begin position="159"/>
        <end position="203"/>
    </location>
</feature>
<proteinExistence type="predicted"/>
<keyword evidence="7" id="KW-1185">Reference proteome</keyword>
<evidence type="ECO:0000256" key="1">
    <source>
        <dbReference type="ARBA" id="ARBA00004141"/>
    </source>
</evidence>
<dbReference type="GO" id="GO:0042626">
    <property type="term" value="F:ATPase-coupled transmembrane transporter activity"/>
    <property type="evidence" value="ECO:0007669"/>
    <property type="project" value="TreeGrafter"/>
</dbReference>
<dbReference type="GO" id="GO:0005524">
    <property type="term" value="F:ATP binding"/>
    <property type="evidence" value="ECO:0007669"/>
    <property type="project" value="InterPro"/>
</dbReference>
<accession>A0AAV5SUL4</accession>
<evidence type="ECO:0000256" key="3">
    <source>
        <dbReference type="ARBA" id="ARBA00022989"/>
    </source>
</evidence>
<dbReference type="InterPro" id="IPR027417">
    <property type="entry name" value="P-loop_NTPase"/>
</dbReference>
<comment type="subcellular location">
    <subcellularLocation>
        <location evidence="1">Membrane</location>
        <topology evidence="1">Multi-pass membrane protein</topology>
    </subcellularLocation>
</comment>
<dbReference type="Proteomes" id="UP001432027">
    <property type="component" value="Unassembled WGS sequence"/>
</dbReference>